<name>A0ABT5TWF2_9MICO</name>
<organism evidence="3 4">
    <name type="scientific">Georgenia halotolerans</name>
    <dbReference type="NCBI Taxonomy" id="3028317"/>
    <lineage>
        <taxon>Bacteria</taxon>
        <taxon>Bacillati</taxon>
        <taxon>Actinomycetota</taxon>
        <taxon>Actinomycetes</taxon>
        <taxon>Micrococcales</taxon>
        <taxon>Bogoriellaceae</taxon>
        <taxon>Georgenia</taxon>
    </lineage>
</organism>
<evidence type="ECO:0000256" key="1">
    <source>
        <dbReference type="SAM" id="MobiDB-lite"/>
    </source>
</evidence>
<evidence type="ECO:0000313" key="3">
    <source>
        <dbReference type="EMBL" id="MDD9206038.1"/>
    </source>
</evidence>
<gene>
    <name evidence="3" type="ORF">PU560_06080</name>
</gene>
<dbReference type="InterPro" id="IPR014710">
    <property type="entry name" value="RmlC-like_jellyroll"/>
</dbReference>
<feature type="region of interest" description="Disordered" evidence="1">
    <location>
        <begin position="107"/>
        <end position="133"/>
    </location>
</feature>
<dbReference type="InterPro" id="IPR052538">
    <property type="entry name" value="Flavonoid_dioxygenase-like"/>
</dbReference>
<sequence>MGEILHWDMTAEGERSTEFRRVLWTGEHTQLVIMTVPAGGEVGEETHEENDQLLSVVGGSGEVVIEGEERLVAAGDVVAVPAGTRHNVVNVGPAPLVLSTVYGPPEHAAGAVHRTKEEGEAAEESGQDEPPQG</sequence>
<evidence type="ECO:0000259" key="2">
    <source>
        <dbReference type="Pfam" id="PF07883"/>
    </source>
</evidence>
<dbReference type="EMBL" id="JARACI010000757">
    <property type="protein sequence ID" value="MDD9206038.1"/>
    <property type="molecule type" value="Genomic_DNA"/>
</dbReference>
<protein>
    <submittedName>
        <fullName evidence="3">Cupin domain-containing protein</fullName>
    </submittedName>
</protein>
<dbReference type="Pfam" id="PF07883">
    <property type="entry name" value="Cupin_2"/>
    <property type="match status" value="1"/>
</dbReference>
<reference evidence="3" key="1">
    <citation type="submission" date="2023-02" db="EMBL/GenBank/DDBJ databases">
        <title>Georgenia sp.10Sc9-8, isolated from a soil sample collected from the Taklamakan desert.</title>
        <authorList>
            <person name="Liu S."/>
        </authorList>
    </citation>
    <scope>NUCLEOTIDE SEQUENCE</scope>
    <source>
        <strain evidence="3">10Sc9-8</strain>
    </source>
</reference>
<dbReference type="PANTHER" id="PTHR43346:SF1">
    <property type="entry name" value="QUERCETIN 2,3-DIOXYGENASE-RELATED"/>
    <property type="match status" value="1"/>
</dbReference>
<dbReference type="CDD" id="cd02223">
    <property type="entry name" value="cupin_Bh2720-like"/>
    <property type="match status" value="1"/>
</dbReference>
<dbReference type="Proteomes" id="UP001165561">
    <property type="component" value="Unassembled WGS sequence"/>
</dbReference>
<evidence type="ECO:0000313" key="4">
    <source>
        <dbReference type="Proteomes" id="UP001165561"/>
    </source>
</evidence>
<dbReference type="PANTHER" id="PTHR43346">
    <property type="entry name" value="LIGAND BINDING DOMAIN PROTEIN, PUTATIVE (AFU_ORTHOLOGUE AFUA_6G14370)-RELATED"/>
    <property type="match status" value="1"/>
</dbReference>
<keyword evidence="4" id="KW-1185">Reference proteome</keyword>
<proteinExistence type="predicted"/>
<dbReference type="Gene3D" id="2.60.120.10">
    <property type="entry name" value="Jelly Rolls"/>
    <property type="match status" value="1"/>
</dbReference>
<dbReference type="SUPFAM" id="SSF51182">
    <property type="entry name" value="RmlC-like cupins"/>
    <property type="match status" value="1"/>
</dbReference>
<dbReference type="InterPro" id="IPR011051">
    <property type="entry name" value="RmlC_Cupin_sf"/>
</dbReference>
<accession>A0ABT5TWF2</accession>
<dbReference type="InterPro" id="IPR013096">
    <property type="entry name" value="Cupin_2"/>
</dbReference>
<comment type="caution">
    <text evidence="3">The sequence shown here is derived from an EMBL/GenBank/DDBJ whole genome shotgun (WGS) entry which is preliminary data.</text>
</comment>
<feature type="domain" description="Cupin type-2" evidence="2">
    <location>
        <begin position="33"/>
        <end position="101"/>
    </location>
</feature>